<evidence type="ECO:0000256" key="6">
    <source>
        <dbReference type="ARBA" id="ARBA00022989"/>
    </source>
</evidence>
<dbReference type="PANTHER" id="PTHR21645:SF2">
    <property type="entry name" value="GLYCOSYLTRANSFERASE FAMILY 92 PROTEIN F59C6.8"/>
    <property type="match status" value="1"/>
</dbReference>
<keyword evidence="6" id="KW-1133">Transmembrane helix</keyword>
<gene>
    <name evidence="9" type="ORF">L596_029762</name>
</gene>
<evidence type="ECO:0000313" key="10">
    <source>
        <dbReference type="Proteomes" id="UP000298663"/>
    </source>
</evidence>
<comment type="similarity">
    <text evidence="2 8">Belongs to the glycosyltransferase 92 family.</text>
</comment>
<accession>A0A4U5LQR4</accession>
<evidence type="ECO:0000256" key="4">
    <source>
        <dbReference type="ARBA" id="ARBA00022679"/>
    </source>
</evidence>
<evidence type="ECO:0000256" key="1">
    <source>
        <dbReference type="ARBA" id="ARBA00004167"/>
    </source>
</evidence>
<dbReference type="PANTHER" id="PTHR21645">
    <property type="entry name" value="GLYCOSYLTRANSFERASE FAMILY 92 PROTEIN"/>
    <property type="match status" value="1"/>
</dbReference>
<reference evidence="9 10" key="2">
    <citation type="journal article" date="2019" name="G3 (Bethesda)">
        <title>Hybrid Assembly of the Genome of the Entomopathogenic Nematode Steinernema carpocapsae Identifies the X-Chromosome.</title>
        <authorList>
            <person name="Serra L."/>
            <person name="Macchietto M."/>
            <person name="Macias-Munoz A."/>
            <person name="McGill C.J."/>
            <person name="Rodriguez I.M."/>
            <person name="Rodriguez B."/>
            <person name="Murad R."/>
            <person name="Mortazavi A."/>
        </authorList>
    </citation>
    <scope>NUCLEOTIDE SEQUENCE [LARGE SCALE GENOMIC DNA]</scope>
    <source>
        <strain evidence="9 10">ALL</strain>
    </source>
</reference>
<evidence type="ECO:0000256" key="2">
    <source>
        <dbReference type="ARBA" id="ARBA00007647"/>
    </source>
</evidence>
<proteinExistence type="inferred from homology"/>
<dbReference type="GO" id="GO:0016757">
    <property type="term" value="F:glycosyltransferase activity"/>
    <property type="evidence" value="ECO:0007669"/>
    <property type="project" value="UniProtKB-UniRule"/>
</dbReference>
<dbReference type="AlphaFoldDB" id="A0A4U5LQR4"/>
<evidence type="ECO:0000256" key="5">
    <source>
        <dbReference type="ARBA" id="ARBA00022692"/>
    </source>
</evidence>
<dbReference type="InterPro" id="IPR052012">
    <property type="entry name" value="GTase_92"/>
</dbReference>
<evidence type="ECO:0000256" key="8">
    <source>
        <dbReference type="RuleBase" id="RU366017"/>
    </source>
</evidence>
<sequence>MLRFLQIPYRIPDKTHRHVVVCQSRFFMYDKWQILFTILELYRFYGVDLIAVYVESIISEAYNILKAYQERGFIAIHSAVKYENFEDLDYDPNLETEWNQQISAYQLCLYEYRETTDFIIFGDWDEVLIPQNTTNLHEELKILLEEFPNAAAFYFQRMQVSSYIPKQASSFNMADLLNTTMAFDHFGATKVVVVGNRVESMGVHKIQGKKPRTREVNLTTEYSKFLHFRENGKRGCYDETCLLELFPTLNRTQLADNFTTFIDQEDLYSNYVNLPSDLVYSESFRECYINISSTLEHPEWGICPNHLACPQPEPEYAIPCVNLDIQFGRVVLREDVVVSYPRRTTLYIKWDGC</sequence>
<comment type="subcellular location">
    <subcellularLocation>
        <location evidence="1">Membrane</location>
        <topology evidence="1">Single-pass membrane protein</topology>
    </subcellularLocation>
</comment>
<reference evidence="9 10" key="1">
    <citation type="journal article" date="2015" name="Genome Biol.">
        <title>Comparative genomics of Steinernema reveals deeply conserved gene regulatory networks.</title>
        <authorList>
            <person name="Dillman A.R."/>
            <person name="Macchietto M."/>
            <person name="Porter C.F."/>
            <person name="Rogers A."/>
            <person name="Williams B."/>
            <person name="Antoshechkin I."/>
            <person name="Lee M.M."/>
            <person name="Goodwin Z."/>
            <person name="Lu X."/>
            <person name="Lewis E.E."/>
            <person name="Goodrich-Blair H."/>
            <person name="Stock S.P."/>
            <person name="Adams B.J."/>
            <person name="Sternberg P.W."/>
            <person name="Mortazavi A."/>
        </authorList>
    </citation>
    <scope>NUCLEOTIDE SEQUENCE [LARGE SCALE GENOMIC DNA]</scope>
    <source>
        <strain evidence="9 10">ALL</strain>
    </source>
</reference>
<keyword evidence="3 8" id="KW-0328">Glycosyltransferase</keyword>
<keyword evidence="5" id="KW-0812">Transmembrane</keyword>
<dbReference type="Pfam" id="PF01697">
    <property type="entry name" value="Glyco_transf_92"/>
    <property type="match status" value="1"/>
</dbReference>
<comment type="caution">
    <text evidence="9">The sequence shown here is derived from an EMBL/GenBank/DDBJ whole genome shotgun (WGS) entry which is preliminary data.</text>
</comment>
<dbReference type="GO" id="GO:0016020">
    <property type="term" value="C:membrane"/>
    <property type="evidence" value="ECO:0007669"/>
    <property type="project" value="UniProtKB-SubCell"/>
</dbReference>
<dbReference type="EMBL" id="AZBU02000013">
    <property type="protein sequence ID" value="TKR58300.1"/>
    <property type="molecule type" value="Genomic_DNA"/>
</dbReference>
<organism evidence="9 10">
    <name type="scientific">Steinernema carpocapsae</name>
    <name type="common">Entomopathogenic nematode</name>
    <dbReference type="NCBI Taxonomy" id="34508"/>
    <lineage>
        <taxon>Eukaryota</taxon>
        <taxon>Metazoa</taxon>
        <taxon>Ecdysozoa</taxon>
        <taxon>Nematoda</taxon>
        <taxon>Chromadorea</taxon>
        <taxon>Rhabditida</taxon>
        <taxon>Tylenchina</taxon>
        <taxon>Panagrolaimomorpha</taxon>
        <taxon>Strongyloidoidea</taxon>
        <taxon>Steinernematidae</taxon>
        <taxon>Steinernema</taxon>
    </lineage>
</organism>
<protein>
    <recommendedName>
        <fullName evidence="8">Glycosyltransferase family 92 protein</fullName>
        <ecNumber evidence="8">2.4.1.-</ecNumber>
    </recommendedName>
</protein>
<evidence type="ECO:0000256" key="7">
    <source>
        <dbReference type="ARBA" id="ARBA00023136"/>
    </source>
</evidence>
<dbReference type="OrthoDB" id="5809216at2759"/>
<keyword evidence="4 8" id="KW-0808">Transferase</keyword>
<evidence type="ECO:0000256" key="3">
    <source>
        <dbReference type="ARBA" id="ARBA00022676"/>
    </source>
</evidence>
<evidence type="ECO:0000313" key="9">
    <source>
        <dbReference type="EMBL" id="TKR58300.1"/>
    </source>
</evidence>
<dbReference type="EC" id="2.4.1.-" evidence="8"/>
<name>A0A4U5LQR4_STECR</name>
<keyword evidence="7" id="KW-0472">Membrane</keyword>
<keyword evidence="10" id="KW-1185">Reference proteome</keyword>
<dbReference type="Proteomes" id="UP000298663">
    <property type="component" value="Unassembled WGS sequence"/>
</dbReference>
<dbReference type="InterPro" id="IPR008166">
    <property type="entry name" value="Glyco_transf_92"/>
</dbReference>